<dbReference type="PROSITE" id="PS01031">
    <property type="entry name" value="SHSP"/>
    <property type="match status" value="1"/>
</dbReference>
<dbReference type="Proteomes" id="UP000053352">
    <property type="component" value="Unassembled WGS sequence"/>
</dbReference>
<feature type="domain" description="CS" evidence="4">
    <location>
        <begin position="42"/>
        <end position="142"/>
    </location>
</feature>
<dbReference type="SUPFAM" id="SSF49764">
    <property type="entry name" value="HSP20-like chaperones"/>
    <property type="match status" value="1"/>
</dbReference>
<accession>A0A0V8RWG3</accession>
<evidence type="ECO:0000256" key="1">
    <source>
        <dbReference type="PROSITE-ProRule" id="PRU00285"/>
    </source>
</evidence>
<dbReference type="STRING" id="2309.CF15_06605"/>
<dbReference type="CDD" id="cd06464">
    <property type="entry name" value="ACD_sHsps-like"/>
    <property type="match status" value="1"/>
</dbReference>
<dbReference type="InterPro" id="IPR002068">
    <property type="entry name" value="A-crystallin/Hsp20_dom"/>
</dbReference>
<evidence type="ECO:0000259" key="4">
    <source>
        <dbReference type="PROSITE" id="PS51203"/>
    </source>
</evidence>
<comment type="caution">
    <text evidence="5">The sequence shown here is derived from an EMBL/GenBank/DDBJ whole genome shotgun (WGS) entry which is preliminary data.</text>
</comment>
<feature type="domain" description="SHSP" evidence="3">
    <location>
        <begin position="38"/>
        <end position="142"/>
    </location>
</feature>
<dbReference type="RefSeq" id="WP_058371079.1">
    <property type="nucleotide sequence ID" value="NZ_LNTB01000001.1"/>
</dbReference>
<dbReference type="AlphaFoldDB" id="A0A0V8RWG3"/>
<dbReference type="OrthoDB" id="15039at2157"/>
<proteinExistence type="inferred from homology"/>
<reference evidence="5 6" key="1">
    <citation type="submission" date="2015-11" db="EMBL/GenBank/DDBJ databases">
        <title>Genome sequence of Pyrodictium occultum PL-19, a marine hyperthermophilic archaeon isolated from Volcano, Italy.</title>
        <authorList>
            <person name="Utturkar S."/>
            <person name="Huber H."/>
            <person name="Leptihn S."/>
            <person name="Brown S."/>
            <person name="Stetter K.O."/>
            <person name="Podar M."/>
        </authorList>
    </citation>
    <scope>NUCLEOTIDE SEQUENCE [LARGE SCALE GENOMIC DNA]</scope>
    <source>
        <strain evidence="5 6">PL-19</strain>
    </source>
</reference>
<keyword evidence="6" id="KW-1185">Reference proteome</keyword>
<evidence type="ECO:0000313" key="6">
    <source>
        <dbReference type="Proteomes" id="UP000053352"/>
    </source>
</evidence>
<dbReference type="EMBL" id="LNTB01000001">
    <property type="protein sequence ID" value="KSW12395.1"/>
    <property type="molecule type" value="Genomic_DNA"/>
</dbReference>
<dbReference type="InterPro" id="IPR008978">
    <property type="entry name" value="HSP20-like_chaperone"/>
</dbReference>
<evidence type="ECO:0000259" key="3">
    <source>
        <dbReference type="PROSITE" id="PS01031"/>
    </source>
</evidence>
<organism evidence="5 6">
    <name type="scientific">Pyrodictium occultum</name>
    <dbReference type="NCBI Taxonomy" id="2309"/>
    <lineage>
        <taxon>Archaea</taxon>
        <taxon>Thermoproteota</taxon>
        <taxon>Thermoprotei</taxon>
        <taxon>Desulfurococcales</taxon>
        <taxon>Pyrodictiaceae</taxon>
        <taxon>Pyrodictium</taxon>
    </lineage>
</organism>
<sequence>MSAYEELRREWERLRRRIIEEMDRLFYELEEIVHAGWSPEGALRPLYTVYEHPDHYTILVDLAAADTSSLEVKVSGDKLILEAKLEREVRFSDIYGTSMGHGLTFRHYKHELTLPPDADPSGVQVRVRPNKIVEITLPKKRE</sequence>
<name>A0A0V8RWG3_PYROC</name>
<dbReference type="Pfam" id="PF00011">
    <property type="entry name" value="HSP20"/>
    <property type="match status" value="1"/>
</dbReference>
<protein>
    <submittedName>
        <fullName evidence="5">Uncharacterized protein</fullName>
    </submittedName>
</protein>
<comment type="similarity">
    <text evidence="1 2">Belongs to the small heat shock protein (HSP20) family.</text>
</comment>
<gene>
    <name evidence="5" type="ORF">CF15_06605</name>
</gene>
<dbReference type="PROSITE" id="PS51203">
    <property type="entry name" value="CS"/>
    <property type="match status" value="1"/>
</dbReference>
<dbReference type="InterPro" id="IPR007052">
    <property type="entry name" value="CS_dom"/>
</dbReference>
<evidence type="ECO:0000313" key="5">
    <source>
        <dbReference type="EMBL" id="KSW12395.1"/>
    </source>
</evidence>
<dbReference type="Gene3D" id="2.60.40.790">
    <property type="match status" value="1"/>
</dbReference>
<evidence type="ECO:0000256" key="2">
    <source>
        <dbReference type="RuleBase" id="RU003616"/>
    </source>
</evidence>